<dbReference type="PANTHER" id="PTHR43877">
    <property type="entry name" value="AMINOALKYLPHOSPHONATE N-ACETYLTRANSFERASE-RELATED-RELATED"/>
    <property type="match status" value="1"/>
</dbReference>
<evidence type="ECO:0000256" key="2">
    <source>
        <dbReference type="ARBA" id="ARBA00023315"/>
    </source>
</evidence>
<dbReference type="Proteomes" id="UP000182126">
    <property type="component" value="Chromosome I"/>
</dbReference>
<protein>
    <submittedName>
        <fullName evidence="4">L-amino acid N-acyltransferase YncA</fullName>
    </submittedName>
</protein>
<dbReference type="SUPFAM" id="SSF55729">
    <property type="entry name" value="Acyl-CoA N-acyltransferases (Nat)"/>
    <property type="match status" value="1"/>
</dbReference>
<dbReference type="RefSeq" id="WP_060922154.1">
    <property type="nucleotide sequence ID" value="NZ_JBFBMG010000001.1"/>
</dbReference>
<proteinExistence type="predicted"/>
<accession>A0A1H1M346</accession>
<evidence type="ECO:0000313" key="4">
    <source>
        <dbReference type="EMBL" id="SDR81248.1"/>
    </source>
</evidence>
<organism evidence="4 5">
    <name type="scientific">Microbacterium paraoxydans</name>
    <dbReference type="NCBI Taxonomy" id="199592"/>
    <lineage>
        <taxon>Bacteria</taxon>
        <taxon>Bacillati</taxon>
        <taxon>Actinomycetota</taxon>
        <taxon>Actinomycetes</taxon>
        <taxon>Micrococcales</taxon>
        <taxon>Microbacteriaceae</taxon>
        <taxon>Microbacterium</taxon>
    </lineage>
</organism>
<dbReference type="AlphaFoldDB" id="A0A1H1M346"/>
<dbReference type="InterPro" id="IPR050832">
    <property type="entry name" value="Bact_Acetyltransf"/>
</dbReference>
<dbReference type="PROSITE" id="PS51186">
    <property type="entry name" value="GNAT"/>
    <property type="match status" value="1"/>
</dbReference>
<dbReference type="eggNOG" id="COG0456">
    <property type="taxonomic scope" value="Bacteria"/>
</dbReference>
<keyword evidence="1 4" id="KW-0808">Transferase</keyword>
<feature type="domain" description="N-acetyltransferase" evidence="3">
    <location>
        <begin position="3"/>
        <end position="167"/>
    </location>
</feature>
<dbReference type="PANTHER" id="PTHR43877:SF2">
    <property type="entry name" value="AMINOALKYLPHOSPHONATE N-ACETYLTRANSFERASE-RELATED"/>
    <property type="match status" value="1"/>
</dbReference>
<sequence length="174" mass="18804">MSIAVRRITPEDWREVKALRLQALADPAAPMAFLDTVEHAAAQPDRFWQERAANAAGDAAAAQFVAIADDGAWTGTVTVLPHREQHDAGLVVGVYVADAHRGAGVIDALLDAAAAWARDRGLRALVLEVHVDNSRAQAVYRRGGFVRTGEIETANFGREWVMRRELVDTGSVPA</sequence>
<dbReference type="InterPro" id="IPR016181">
    <property type="entry name" value="Acyl_CoA_acyltransferase"/>
</dbReference>
<evidence type="ECO:0000256" key="1">
    <source>
        <dbReference type="ARBA" id="ARBA00022679"/>
    </source>
</evidence>
<dbReference type="InterPro" id="IPR000182">
    <property type="entry name" value="GNAT_dom"/>
</dbReference>
<keyword evidence="2 4" id="KW-0012">Acyltransferase</keyword>
<dbReference type="EMBL" id="LT629770">
    <property type="protein sequence ID" value="SDR81248.1"/>
    <property type="molecule type" value="Genomic_DNA"/>
</dbReference>
<gene>
    <name evidence="4" type="ORF">SAMN04489809_0386</name>
</gene>
<dbReference type="GeneID" id="36299073"/>
<dbReference type="GO" id="GO:0016747">
    <property type="term" value="F:acyltransferase activity, transferring groups other than amino-acyl groups"/>
    <property type="evidence" value="ECO:0007669"/>
    <property type="project" value="InterPro"/>
</dbReference>
<reference evidence="4 5" key="1">
    <citation type="submission" date="2016-10" db="EMBL/GenBank/DDBJ databases">
        <authorList>
            <person name="de Groot N.N."/>
        </authorList>
    </citation>
    <scope>NUCLEOTIDE SEQUENCE [LARGE SCALE GENOMIC DNA]</scope>
    <source>
        <strain evidence="4 5">DSM 15019</strain>
    </source>
</reference>
<evidence type="ECO:0000313" key="5">
    <source>
        <dbReference type="Proteomes" id="UP000182126"/>
    </source>
</evidence>
<dbReference type="Gene3D" id="3.40.630.30">
    <property type="match status" value="1"/>
</dbReference>
<name>A0A1H1M346_9MICO</name>
<dbReference type="Pfam" id="PF00583">
    <property type="entry name" value="Acetyltransf_1"/>
    <property type="match status" value="1"/>
</dbReference>
<evidence type="ECO:0000259" key="3">
    <source>
        <dbReference type="PROSITE" id="PS51186"/>
    </source>
</evidence>